<feature type="transmembrane region" description="Helical" evidence="13">
    <location>
        <begin position="134"/>
        <end position="159"/>
    </location>
</feature>
<dbReference type="GO" id="GO:0005886">
    <property type="term" value="C:plasma membrane"/>
    <property type="evidence" value="ECO:0007669"/>
    <property type="project" value="UniProtKB-SubCell"/>
</dbReference>
<feature type="binding site" evidence="12">
    <location>
        <position position="315"/>
    </location>
    <ligand>
        <name>K(+)</name>
        <dbReference type="ChEBI" id="CHEBI:29103"/>
    </ligand>
</feature>
<feature type="transmembrane region" description="Helical" evidence="13">
    <location>
        <begin position="272"/>
        <end position="290"/>
    </location>
</feature>
<feature type="binding site" evidence="12">
    <location>
        <position position="109"/>
    </location>
    <ligand>
        <name>K(+)</name>
        <dbReference type="ChEBI" id="CHEBI:29103"/>
    </ligand>
</feature>
<feature type="binding site" evidence="12">
    <location>
        <position position="218"/>
    </location>
    <ligand>
        <name>K(+)</name>
        <dbReference type="ChEBI" id="CHEBI:29103"/>
    </ligand>
</feature>
<evidence type="ECO:0000256" key="12">
    <source>
        <dbReference type="PIRSR" id="PIRSR006247-1"/>
    </source>
</evidence>
<keyword evidence="12" id="KW-0479">Metal-binding</keyword>
<keyword evidence="15" id="KW-1185">Reference proteome</keyword>
<keyword evidence="4" id="KW-1003">Cell membrane</keyword>
<evidence type="ECO:0000313" key="15">
    <source>
        <dbReference type="Proteomes" id="UP000093080"/>
    </source>
</evidence>
<keyword evidence="5" id="KW-0997">Cell inner membrane</keyword>
<gene>
    <name evidence="14" type="ORF">DBT_0627</name>
</gene>
<accession>A0A1B9F8N2</accession>
<feature type="transmembrane region" description="Helical" evidence="13">
    <location>
        <begin position="36"/>
        <end position="57"/>
    </location>
</feature>
<sequence>MKTGTILAILGWLLFFLGVILLIPLIISLVYDDGSWTAFLWSSLIGITIGGAFAYIFRAEKEINHREGFAIVGLSWILAAGLGALPYVFSGKIPNFIDAYFEAMSGFTTTGSTILKEVEVLSKSLLFWRALTHWLGGMGIIILSLAILPILGVGGMQLFKAEMPGPTKDKLAPRIQDTARILWGVYLLLTLLEIFFLMLSGMDLFDATCHAFATLATGGFSTKTASVGGYESATIDTIIIIFMILAGMNFTLHYRILQGKIIKSIKGEELKLYLGVGFGATVFIMLSNWWNGIYGDMLENLRYSAFQTWSILTTTGFGTADFDQWAPSAKTILVTLMFLGGMAGSTGGGIKHVRALIFLKFTKVQIKKLIHPMSVEAIKLDGKKIPQDVVQSILGFLSLYMVVGIVATVVVTFSGIDLVTGCTSVIATLNNIGPGLAGVGPAKNFADLPYPAKVVLTFCMVAGRLELYTIALLFVPEYWRDARPPKTRWSR</sequence>
<dbReference type="STRING" id="1156395.DBT_0627"/>
<feature type="transmembrane region" description="Helical" evidence="13">
    <location>
        <begin position="180"/>
        <end position="199"/>
    </location>
</feature>
<dbReference type="PIRSF" id="PIRSF006247">
    <property type="entry name" value="TrkH"/>
    <property type="match status" value="1"/>
</dbReference>
<feature type="binding site" evidence="12">
    <location>
        <position position="110"/>
    </location>
    <ligand>
        <name>K(+)</name>
        <dbReference type="ChEBI" id="CHEBI:29103"/>
    </ligand>
</feature>
<protein>
    <submittedName>
        <fullName evidence="14">Potassium uptake protein TrkH</fullName>
    </submittedName>
</protein>
<keyword evidence="6" id="KW-0633">Potassium transport</keyword>
<dbReference type="OrthoDB" id="9810952at2"/>
<dbReference type="InterPro" id="IPR003445">
    <property type="entry name" value="Cat_transpt"/>
</dbReference>
<dbReference type="AlphaFoldDB" id="A0A1B9F8N2"/>
<feature type="transmembrane region" description="Helical" evidence="13">
    <location>
        <begin position="69"/>
        <end position="89"/>
    </location>
</feature>
<dbReference type="GO" id="GO:0015379">
    <property type="term" value="F:potassium:chloride symporter activity"/>
    <property type="evidence" value="ECO:0007669"/>
    <property type="project" value="InterPro"/>
</dbReference>
<feature type="binding site" evidence="12">
    <location>
        <position position="314"/>
    </location>
    <ligand>
        <name>K(+)</name>
        <dbReference type="ChEBI" id="CHEBI:29103"/>
    </ligand>
</feature>
<comment type="subcellular location">
    <subcellularLocation>
        <location evidence="1">Cell inner membrane</location>
        <topology evidence="1">Multi-pass membrane protein</topology>
    </subcellularLocation>
</comment>
<feature type="transmembrane region" description="Helical" evidence="13">
    <location>
        <begin position="331"/>
        <end position="350"/>
    </location>
</feature>
<dbReference type="Pfam" id="PF02386">
    <property type="entry name" value="TrkH"/>
    <property type="match status" value="1"/>
</dbReference>
<dbReference type="PATRIC" id="fig|1156395.6.peg.637"/>
<keyword evidence="8 12" id="KW-0630">Potassium</keyword>
<evidence type="ECO:0000256" key="9">
    <source>
        <dbReference type="ARBA" id="ARBA00022989"/>
    </source>
</evidence>
<name>A0A1B9F8N2_9BACT</name>
<feature type="transmembrane region" description="Helical" evidence="13">
    <location>
        <begin position="393"/>
        <end position="416"/>
    </location>
</feature>
<comment type="similarity">
    <text evidence="2">Belongs to the TrkH potassium transport family.</text>
</comment>
<evidence type="ECO:0000256" key="10">
    <source>
        <dbReference type="ARBA" id="ARBA00023065"/>
    </source>
</evidence>
<dbReference type="GO" id="GO:0046872">
    <property type="term" value="F:metal ion binding"/>
    <property type="evidence" value="ECO:0007669"/>
    <property type="project" value="UniProtKB-KW"/>
</dbReference>
<evidence type="ECO:0000256" key="1">
    <source>
        <dbReference type="ARBA" id="ARBA00004429"/>
    </source>
</evidence>
<feature type="transmembrane region" description="Helical" evidence="13">
    <location>
        <begin position="454"/>
        <end position="475"/>
    </location>
</feature>
<evidence type="ECO:0000256" key="8">
    <source>
        <dbReference type="ARBA" id="ARBA00022958"/>
    </source>
</evidence>
<organism evidence="14 15">
    <name type="scientific">Dissulfuribacter thermophilus</name>
    <dbReference type="NCBI Taxonomy" id="1156395"/>
    <lineage>
        <taxon>Bacteria</taxon>
        <taxon>Pseudomonadati</taxon>
        <taxon>Thermodesulfobacteriota</taxon>
        <taxon>Dissulfuribacteria</taxon>
        <taxon>Dissulfuribacterales</taxon>
        <taxon>Dissulfuribacteraceae</taxon>
        <taxon>Dissulfuribacter</taxon>
    </lineage>
</organism>
<dbReference type="InterPro" id="IPR004772">
    <property type="entry name" value="TrkH"/>
</dbReference>
<evidence type="ECO:0000256" key="13">
    <source>
        <dbReference type="SAM" id="Phobius"/>
    </source>
</evidence>
<reference evidence="14 15" key="1">
    <citation type="submission" date="2016-06" db="EMBL/GenBank/DDBJ databases">
        <title>Respiratory ammonification of nitrate coupled to the oxidation of elemental sulfur in deep-sea autotrophic thermophilic bacteria.</title>
        <authorList>
            <person name="Slobodkina G.B."/>
            <person name="Mardanov A.V."/>
            <person name="Ravin N.V."/>
            <person name="Frolova A.A."/>
            <person name="Viryasiv M.B."/>
            <person name="Chernyh N.A."/>
            <person name="Bonch-Osmolovskaya E.A."/>
            <person name="Slobodkin A.I."/>
        </authorList>
    </citation>
    <scope>NUCLEOTIDE SEQUENCE [LARGE SCALE GENOMIC DNA]</scope>
    <source>
        <strain evidence="14 15">S69</strain>
    </source>
</reference>
<dbReference type="Proteomes" id="UP000093080">
    <property type="component" value="Unassembled WGS sequence"/>
</dbReference>
<dbReference type="RefSeq" id="WP_067616263.1">
    <property type="nucleotide sequence ID" value="NZ_MAGO01000002.1"/>
</dbReference>
<comment type="caution">
    <text evidence="14">The sequence shown here is derived from an EMBL/GenBank/DDBJ whole genome shotgun (WGS) entry which is preliminary data.</text>
</comment>
<evidence type="ECO:0000256" key="5">
    <source>
        <dbReference type="ARBA" id="ARBA00022519"/>
    </source>
</evidence>
<evidence type="ECO:0000256" key="11">
    <source>
        <dbReference type="ARBA" id="ARBA00023136"/>
    </source>
</evidence>
<evidence type="ECO:0000256" key="2">
    <source>
        <dbReference type="ARBA" id="ARBA00009137"/>
    </source>
</evidence>
<dbReference type="PANTHER" id="PTHR32024:SF2">
    <property type="entry name" value="TRK SYSTEM POTASSIUM UPTAKE PROTEIN TRKG-RELATED"/>
    <property type="match status" value="1"/>
</dbReference>
<keyword evidence="10" id="KW-0406">Ion transport</keyword>
<dbReference type="EMBL" id="MAGO01000002">
    <property type="protein sequence ID" value="OCC16165.1"/>
    <property type="molecule type" value="Genomic_DNA"/>
</dbReference>
<feature type="transmembrane region" description="Helical" evidence="13">
    <location>
        <begin position="7"/>
        <end position="30"/>
    </location>
</feature>
<proteinExistence type="inferred from homology"/>
<evidence type="ECO:0000256" key="4">
    <source>
        <dbReference type="ARBA" id="ARBA00022475"/>
    </source>
</evidence>
<keyword evidence="3" id="KW-0813">Transport</keyword>
<evidence type="ECO:0000256" key="3">
    <source>
        <dbReference type="ARBA" id="ARBA00022448"/>
    </source>
</evidence>
<evidence type="ECO:0000313" key="14">
    <source>
        <dbReference type="EMBL" id="OCC16165.1"/>
    </source>
</evidence>
<evidence type="ECO:0000256" key="6">
    <source>
        <dbReference type="ARBA" id="ARBA00022538"/>
    </source>
</evidence>
<feature type="binding site" evidence="12">
    <location>
        <position position="431"/>
    </location>
    <ligand>
        <name>K(+)</name>
        <dbReference type="ChEBI" id="CHEBI:29103"/>
    </ligand>
</feature>
<keyword evidence="9 13" id="KW-1133">Transmembrane helix</keyword>
<keyword evidence="7 13" id="KW-0812">Transmembrane</keyword>
<dbReference type="PANTHER" id="PTHR32024">
    <property type="entry name" value="TRK SYSTEM POTASSIUM UPTAKE PROTEIN TRKG-RELATED"/>
    <property type="match status" value="1"/>
</dbReference>
<feature type="transmembrane region" description="Helical" evidence="13">
    <location>
        <begin position="233"/>
        <end position="252"/>
    </location>
</feature>
<evidence type="ECO:0000256" key="7">
    <source>
        <dbReference type="ARBA" id="ARBA00022692"/>
    </source>
</evidence>
<keyword evidence="11 13" id="KW-0472">Membrane</keyword>